<dbReference type="PANTHER" id="PTHR48043">
    <property type="entry name" value="EG:EG0003.4 PROTEIN-RELATED"/>
    <property type="match status" value="1"/>
</dbReference>
<evidence type="ECO:0000256" key="4">
    <source>
        <dbReference type="RuleBase" id="RU003718"/>
    </source>
</evidence>
<dbReference type="Gene3D" id="3.40.50.2000">
    <property type="entry name" value="Glycogen Phosphorylase B"/>
    <property type="match status" value="1"/>
</dbReference>
<dbReference type="InterPro" id="IPR050271">
    <property type="entry name" value="UDP-glycosyltransferase"/>
</dbReference>
<comment type="subcellular location">
    <subcellularLocation>
        <location evidence="5">Membrane</location>
        <topology evidence="5">Single-pass membrane protein</topology>
    </subcellularLocation>
</comment>
<keyword evidence="5" id="KW-0732">Signal</keyword>
<evidence type="ECO:0000256" key="3">
    <source>
        <dbReference type="ARBA" id="ARBA00022679"/>
    </source>
</evidence>
<dbReference type="FunFam" id="3.40.50.2000:FF:000021">
    <property type="entry name" value="UDP-glucuronosyltransferase"/>
    <property type="match status" value="1"/>
</dbReference>
<organism evidence="6 7">
    <name type="scientific">Candidula unifasciata</name>
    <dbReference type="NCBI Taxonomy" id="100452"/>
    <lineage>
        <taxon>Eukaryota</taxon>
        <taxon>Metazoa</taxon>
        <taxon>Spiralia</taxon>
        <taxon>Lophotrochozoa</taxon>
        <taxon>Mollusca</taxon>
        <taxon>Gastropoda</taxon>
        <taxon>Heterobranchia</taxon>
        <taxon>Euthyneura</taxon>
        <taxon>Panpulmonata</taxon>
        <taxon>Eupulmonata</taxon>
        <taxon>Stylommatophora</taxon>
        <taxon>Helicina</taxon>
        <taxon>Helicoidea</taxon>
        <taxon>Geomitridae</taxon>
        <taxon>Candidula</taxon>
    </lineage>
</organism>
<dbReference type="PANTHER" id="PTHR48043:SF145">
    <property type="entry name" value="FI06409P-RELATED"/>
    <property type="match status" value="1"/>
</dbReference>
<dbReference type="GO" id="GO:0015020">
    <property type="term" value="F:glucuronosyltransferase activity"/>
    <property type="evidence" value="ECO:0007669"/>
    <property type="project" value="UniProtKB-EC"/>
</dbReference>
<keyword evidence="3 4" id="KW-0808">Transferase</keyword>
<proteinExistence type="inferred from homology"/>
<comment type="caution">
    <text evidence="6">The sequence shown here is derived from an EMBL/GenBank/DDBJ whole genome shotgun (WGS) entry which is preliminary data.</text>
</comment>
<dbReference type="CDD" id="cd03784">
    <property type="entry name" value="GT1_Gtf-like"/>
    <property type="match status" value="1"/>
</dbReference>
<keyword evidence="7" id="KW-1185">Reference proteome</keyword>
<evidence type="ECO:0000256" key="5">
    <source>
        <dbReference type="RuleBase" id="RU362059"/>
    </source>
</evidence>
<dbReference type="PROSITE" id="PS00375">
    <property type="entry name" value="UDPGT"/>
    <property type="match status" value="1"/>
</dbReference>
<dbReference type="EC" id="2.4.1.17" evidence="5"/>
<sequence>MQTTRANLLLTATTLMVAATVQAKTVIFFPPPTTSYVVYHSGVAAAVASLGHQVWLCLPHFMVERNLVKDKSVHILEYGQHLGNLEYQIYTRTRIVDKFWEGQTPREMEALYDVSTVVTEIASDILSDKKFVDQVRNLKADLFVLESIPFNMNMIILPYALDIPYALIGTIHDVVLSKVPFSPATTPFPVYRFSDRMTFLQRVTSTIYYLMRINFDLFYDSSLVSKFAPHKPYKSINDLAANAEIFIAEVDHILDYPRTMLPNTKLIGGSSASPAKPLVGEFQKFVDEATSGIIVMSFGGSVVNLAPYISNKMVSAFKQLDLRVVWKINMTSPDPKQIMTSLWIPQNDLLGHQKAKLFVSHCGKNGQYEALYHGVPILCLPIYGDQGYNSERVRVKQLGLYTDMREASADELAAMMKEIIYGGKYAENMKKASRLYRELYKVPKHEAAYWLDHVMTYGGAYMRSAGQQMPWYQLYVLDVVAFLLAIALSVLLCTAAIARKCYQIYRGSSTGKKTKHQ</sequence>
<evidence type="ECO:0000256" key="2">
    <source>
        <dbReference type="ARBA" id="ARBA00022676"/>
    </source>
</evidence>
<dbReference type="OrthoDB" id="5835829at2759"/>
<evidence type="ECO:0000256" key="1">
    <source>
        <dbReference type="ARBA" id="ARBA00009995"/>
    </source>
</evidence>
<feature type="transmembrane region" description="Helical" evidence="5">
    <location>
        <begin position="472"/>
        <end position="498"/>
    </location>
</feature>
<dbReference type="Proteomes" id="UP000678393">
    <property type="component" value="Unassembled WGS sequence"/>
</dbReference>
<accession>A0A8S3ZQN2</accession>
<keyword evidence="5" id="KW-0812">Transmembrane</keyword>
<dbReference type="EMBL" id="CAJHNH020003632">
    <property type="protein sequence ID" value="CAG5129676.1"/>
    <property type="molecule type" value="Genomic_DNA"/>
</dbReference>
<dbReference type="Pfam" id="PF00201">
    <property type="entry name" value="UDPGT"/>
    <property type="match status" value="1"/>
</dbReference>
<keyword evidence="2 4" id="KW-0328">Glycosyltransferase</keyword>
<reference evidence="6" key="1">
    <citation type="submission" date="2021-04" db="EMBL/GenBank/DDBJ databases">
        <authorList>
            <consortium name="Molecular Ecology Group"/>
        </authorList>
    </citation>
    <scope>NUCLEOTIDE SEQUENCE</scope>
</reference>
<name>A0A8S3ZQN2_9EUPU</name>
<dbReference type="SUPFAM" id="SSF53756">
    <property type="entry name" value="UDP-Glycosyltransferase/glycogen phosphorylase"/>
    <property type="match status" value="1"/>
</dbReference>
<dbReference type="GO" id="GO:0016020">
    <property type="term" value="C:membrane"/>
    <property type="evidence" value="ECO:0007669"/>
    <property type="project" value="UniProtKB-SubCell"/>
</dbReference>
<dbReference type="InterPro" id="IPR035595">
    <property type="entry name" value="UDP_glycos_trans_CS"/>
</dbReference>
<dbReference type="InterPro" id="IPR002213">
    <property type="entry name" value="UDP_glucos_trans"/>
</dbReference>
<comment type="catalytic activity">
    <reaction evidence="5">
        <text>glucuronate acceptor + UDP-alpha-D-glucuronate = acceptor beta-D-glucuronoside + UDP + H(+)</text>
        <dbReference type="Rhea" id="RHEA:21032"/>
        <dbReference type="ChEBI" id="CHEBI:15378"/>
        <dbReference type="ChEBI" id="CHEBI:58052"/>
        <dbReference type="ChEBI" id="CHEBI:58223"/>
        <dbReference type="ChEBI" id="CHEBI:132367"/>
        <dbReference type="ChEBI" id="CHEBI:132368"/>
        <dbReference type="EC" id="2.4.1.17"/>
    </reaction>
</comment>
<keyword evidence="5" id="KW-1133">Transmembrane helix</keyword>
<gene>
    <name evidence="6" type="ORF">CUNI_LOCUS15234</name>
</gene>
<evidence type="ECO:0000313" key="7">
    <source>
        <dbReference type="Proteomes" id="UP000678393"/>
    </source>
</evidence>
<comment type="similarity">
    <text evidence="1 4">Belongs to the UDP-glycosyltransferase family.</text>
</comment>
<feature type="chain" id="PRO_5035962518" description="UDP-glucuronosyltransferase" evidence="5">
    <location>
        <begin position="24"/>
        <end position="517"/>
    </location>
</feature>
<evidence type="ECO:0000313" key="6">
    <source>
        <dbReference type="EMBL" id="CAG5129676.1"/>
    </source>
</evidence>
<protein>
    <recommendedName>
        <fullName evidence="5">UDP-glucuronosyltransferase</fullName>
        <ecNumber evidence="5">2.4.1.17</ecNumber>
    </recommendedName>
</protein>
<dbReference type="AlphaFoldDB" id="A0A8S3ZQN2"/>
<keyword evidence="5" id="KW-0472">Membrane</keyword>
<feature type="signal peptide" evidence="5">
    <location>
        <begin position="1"/>
        <end position="23"/>
    </location>
</feature>